<dbReference type="GO" id="GO:0030246">
    <property type="term" value="F:carbohydrate binding"/>
    <property type="evidence" value="ECO:0007669"/>
    <property type="project" value="InterPro"/>
</dbReference>
<dbReference type="EMBL" id="AZHX01001247">
    <property type="protein sequence ID" value="ETX04317.1"/>
    <property type="molecule type" value="Genomic_DNA"/>
</dbReference>
<dbReference type="GO" id="GO:0005576">
    <property type="term" value="C:extracellular region"/>
    <property type="evidence" value="ECO:0007669"/>
    <property type="project" value="InterPro"/>
</dbReference>
<organism evidence="1 2">
    <name type="scientific">Candidatus Entotheonella gemina</name>
    <dbReference type="NCBI Taxonomy" id="1429439"/>
    <lineage>
        <taxon>Bacteria</taxon>
        <taxon>Pseudomonadati</taxon>
        <taxon>Nitrospinota/Tectimicrobiota group</taxon>
        <taxon>Candidatus Tectimicrobiota</taxon>
        <taxon>Candidatus Entotheonellia</taxon>
        <taxon>Candidatus Entotheonellales</taxon>
        <taxon>Candidatus Entotheonellaceae</taxon>
        <taxon>Candidatus Entotheonella</taxon>
    </lineage>
</organism>
<accession>W4M3X6</accession>
<gene>
    <name evidence="1" type="ORF">ETSY2_29460</name>
</gene>
<name>W4M3X6_9BACT</name>
<protein>
    <submittedName>
        <fullName evidence="1">Uncharacterized protein</fullName>
    </submittedName>
</protein>
<dbReference type="Proteomes" id="UP000019140">
    <property type="component" value="Unassembled WGS sequence"/>
</dbReference>
<keyword evidence="2" id="KW-1185">Reference proteome</keyword>
<evidence type="ECO:0000313" key="1">
    <source>
        <dbReference type="EMBL" id="ETX04317.1"/>
    </source>
</evidence>
<comment type="caution">
    <text evidence="1">The sequence shown here is derived from an EMBL/GenBank/DDBJ whole genome shotgun (WGS) entry which is preliminary data.</text>
</comment>
<sequence>MIRYAILFEVRVLHDYFLNRGSRVHESLDEAQREALMRSYTSETFLEVAPARYTEKLLAGHNMIFKTTATGFLVAVKTAPSPQQDQPAIALGANFRLAFALRISDPHFFNYTALAASSPTFYRFSNDTGNEVAGDRFLSAPVPDFDATRAYEASEVYADSSGSPVDLFRALRDTGPSATPITQDWERIPPDTWNPSTTYTEGAVVLFDNQLYRALVDSPSNDLSDNTQWALHGTLANRYATAADHRILRPTLFNLDLSGAALSQATVRLFRPGEITAVAERVYSAESGNLDTVQLDLRHLAPGSYRLEVLNSALTVLPGLGSELYLDAEAVREGWFGVIEIGMGSGDSALLNNDGTFRSPQYTLRFLNRATRWRYIFPSAQPVGTGAEVAPEDGDNRFLVTGLPRSLTRFGTGTRLQADMPETPSVSEEVLLPEPQPKRIRRQNAQWYSEIHVSNLPL</sequence>
<proteinExistence type="predicted"/>
<evidence type="ECO:0000313" key="2">
    <source>
        <dbReference type="Proteomes" id="UP000019140"/>
    </source>
</evidence>
<dbReference type="Gene3D" id="2.10.10.20">
    <property type="entry name" value="Carbohydrate-binding module superfamily 5/12"/>
    <property type="match status" value="1"/>
</dbReference>
<dbReference type="InterPro" id="IPR036573">
    <property type="entry name" value="CBM_sf_5/12"/>
</dbReference>
<dbReference type="AlphaFoldDB" id="W4M3X6"/>
<dbReference type="CDD" id="cd12215">
    <property type="entry name" value="ChiC_BD"/>
    <property type="match status" value="1"/>
</dbReference>
<dbReference type="HOGENOM" id="CLU_596764_0_0_7"/>
<dbReference type="GO" id="GO:0004553">
    <property type="term" value="F:hydrolase activity, hydrolyzing O-glycosyl compounds"/>
    <property type="evidence" value="ECO:0007669"/>
    <property type="project" value="InterPro"/>
</dbReference>
<reference evidence="1 2" key="1">
    <citation type="journal article" date="2014" name="Nature">
        <title>An environmental bacterial taxon with a large and distinct metabolic repertoire.</title>
        <authorList>
            <person name="Wilson M.C."/>
            <person name="Mori T."/>
            <person name="Ruckert C."/>
            <person name="Uria A.R."/>
            <person name="Helf M.J."/>
            <person name="Takada K."/>
            <person name="Gernert C."/>
            <person name="Steffens U.A."/>
            <person name="Heycke N."/>
            <person name="Schmitt S."/>
            <person name="Rinke C."/>
            <person name="Helfrich E.J."/>
            <person name="Brachmann A.O."/>
            <person name="Gurgui C."/>
            <person name="Wakimoto T."/>
            <person name="Kracht M."/>
            <person name="Crusemann M."/>
            <person name="Hentschel U."/>
            <person name="Abe I."/>
            <person name="Matsunaga S."/>
            <person name="Kalinowski J."/>
            <person name="Takeyama H."/>
            <person name="Piel J."/>
        </authorList>
    </citation>
    <scope>NUCLEOTIDE SEQUENCE [LARGE SCALE GENOMIC DNA]</scope>
    <source>
        <strain evidence="2">TSY2</strain>
    </source>
</reference>
<dbReference type="SUPFAM" id="SSF51055">
    <property type="entry name" value="Carbohydrate binding domain"/>
    <property type="match status" value="1"/>
</dbReference>
<dbReference type="GO" id="GO:0005975">
    <property type="term" value="P:carbohydrate metabolic process"/>
    <property type="evidence" value="ECO:0007669"/>
    <property type="project" value="InterPro"/>
</dbReference>